<dbReference type="EMBL" id="DXBE01000024">
    <property type="protein sequence ID" value="HIZ68783.1"/>
    <property type="molecule type" value="Genomic_DNA"/>
</dbReference>
<protein>
    <submittedName>
        <fullName evidence="7">OmpA family protein</fullName>
    </submittedName>
</protein>
<dbReference type="Gene3D" id="3.30.1330.60">
    <property type="entry name" value="OmpA-like domain"/>
    <property type="match status" value="1"/>
</dbReference>
<evidence type="ECO:0000256" key="5">
    <source>
        <dbReference type="SAM" id="SignalP"/>
    </source>
</evidence>
<dbReference type="PANTHER" id="PTHR30329">
    <property type="entry name" value="STATOR ELEMENT OF FLAGELLAR MOTOR COMPLEX"/>
    <property type="match status" value="1"/>
</dbReference>
<evidence type="ECO:0000259" key="6">
    <source>
        <dbReference type="PROSITE" id="PS51123"/>
    </source>
</evidence>
<dbReference type="InterPro" id="IPR036737">
    <property type="entry name" value="OmpA-like_sf"/>
</dbReference>
<dbReference type="PRINTS" id="PR01021">
    <property type="entry name" value="OMPADOMAIN"/>
</dbReference>
<dbReference type="InterPro" id="IPR039567">
    <property type="entry name" value="Gly-zipper"/>
</dbReference>
<accession>A0A9D2JW23</accession>
<evidence type="ECO:0000256" key="3">
    <source>
        <dbReference type="ARBA" id="ARBA00023237"/>
    </source>
</evidence>
<dbReference type="InterPro" id="IPR050330">
    <property type="entry name" value="Bact_OuterMem_StrucFunc"/>
</dbReference>
<evidence type="ECO:0000256" key="2">
    <source>
        <dbReference type="ARBA" id="ARBA00023136"/>
    </source>
</evidence>
<dbReference type="Pfam" id="PF13488">
    <property type="entry name" value="Gly-zipper_Omp"/>
    <property type="match status" value="1"/>
</dbReference>
<dbReference type="PROSITE" id="PS51257">
    <property type="entry name" value="PROKAR_LIPOPROTEIN"/>
    <property type="match status" value="1"/>
</dbReference>
<evidence type="ECO:0000256" key="4">
    <source>
        <dbReference type="PROSITE-ProRule" id="PRU00473"/>
    </source>
</evidence>
<dbReference type="CDD" id="cd07185">
    <property type="entry name" value="OmpA_C-like"/>
    <property type="match status" value="1"/>
</dbReference>
<evidence type="ECO:0000256" key="1">
    <source>
        <dbReference type="ARBA" id="ARBA00004442"/>
    </source>
</evidence>
<gene>
    <name evidence="7" type="ORF">H9966_02715</name>
</gene>
<dbReference type="InterPro" id="IPR006665">
    <property type="entry name" value="OmpA-like"/>
</dbReference>
<dbReference type="SUPFAM" id="SSF103088">
    <property type="entry name" value="OmpA-like"/>
    <property type="match status" value="1"/>
</dbReference>
<comment type="subcellular location">
    <subcellularLocation>
        <location evidence="1">Cell outer membrane</location>
    </subcellularLocation>
</comment>
<comment type="caution">
    <text evidence="7">The sequence shown here is derived from an EMBL/GenBank/DDBJ whole genome shotgun (WGS) entry which is preliminary data.</text>
</comment>
<keyword evidence="3" id="KW-0998">Cell outer membrane</keyword>
<feature type="signal peptide" evidence="5">
    <location>
        <begin position="1"/>
        <end position="23"/>
    </location>
</feature>
<name>A0A9D2JW23_9BACT</name>
<dbReference type="InterPro" id="IPR006664">
    <property type="entry name" value="OMP_bac"/>
</dbReference>
<reference evidence="7" key="1">
    <citation type="journal article" date="2021" name="PeerJ">
        <title>Extensive microbial diversity within the chicken gut microbiome revealed by metagenomics and culture.</title>
        <authorList>
            <person name="Gilroy R."/>
            <person name="Ravi A."/>
            <person name="Getino M."/>
            <person name="Pursley I."/>
            <person name="Horton D.L."/>
            <person name="Alikhan N.F."/>
            <person name="Baker D."/>
            <person name="Gharbi K."/>
            <person name="Hall N."/>
            <person name="Watson M."/>
            <person name="Adriaenssens E.M."/>
            <person name="Foster-Nyarko E."/>
            <person name="Jarju S."/>
            <person name="Secka A."/>
            <person name="Antonio M."/>
            <person name="Oren A."/>
            <person name="Chaudhuri R.R."/>
            <person name="La Ragione R."/>
            <person name="Hildebrand F."/>
            <person name="Pallen M.J."/>
        </authorList>
    </citation>
    <scope>NUCLEOTIDE SEQUENCE</scope>
    <source>
        <strain evidence="7">ChiHecec3B27-8219</strain>
    </source>
</reference>
<feature type="chain" id="PRO_5038890319" evidence="5">
    <location>
        <begin position="24"/>
        <end position="227"/>
    </location>
</feature>
<feature type="domain" description="OmpA-like" evidence="6">
    <location>
        <begin position="100"/>
        <end position="215"/>
    </location>
</feature>
<dbReference type="Pfam" id="PF00691">
    <property type="entry name" value="OmpA"/>
    <property type="match status" value="1"/>
</dbReference>
<dbReference type="PANTHER" id="PTHR30329:SF21">
    <property type="entry name" value="LIPOPROTEIN YIAD-RELATED"/>
    <property type="match status" value="1"/>
</dbReference>
<keyword evidence="5" id="KW-0732">Signal</keyword>
<sequence length="227" mass="23087">MKTSRFYVGALAALMLVSGCSTKQGTGSLIGAGGGAVLGGIVGNLIGKDTKGTMIGAAIGGVVGTAAGAAIGKHMDKVQAEVAQEVGNATVTQVTDANGLQAVKVTFDSGLLFNLNESTLSSSSKNDLAKFATVLKGNGQLSIDVQGYTDRSGGDGINVPLSQKRANAVADYLKSCGVSAAQFKNVMGYGSQNEIEDKKVSQANRRVEVYLYASEEMINAANAGQLG</sequence>
<evidence type="ECO:0000313" key="8">
    <source>
        <dbReference type="Proteomes" id="UP000824055"/>
    </source>
</evidence>
<reference evidence="7" key="2">
    <citation type="submission" date="2021-04" db="EMBL/GenBank/DDBJ databases">
        <authorList>
            <person name="Gilroy R."/>
        </authorList>
    </citation>
    <scope>NUCLEOTIDE SEQUENCE</scope>
    <source>
        <strain evidence="7">ChiHecec3B27-8219</strain>
    </source>
</reference>
<dbReference type="AlphaFoldDB" id="A0A9D2JW23"/>
<keyword evidence="2 4" id="KW-0472">Membrane</keyword>
<evidence type="ECO:0000313" key="7">
    <source>
        <dbReference type="EMBL" id="HIZ68783.1"/>
    </source>
</evidence>
<dbReference type="PROSITE" id="PS51123">
    <property type="entry name" value="OMPA_2"/>
    <property type="match status" value="1"/>
</dbReference>
<proteinExistence type="predicted"/>
<dbReference type="Proteomes" id="UP000824055">
    <property type="component" value="Unassembled WGS sequence"/>
</dbReference>
<dbReference type="GO" id="GO:0009279">
    <property type="term" value="C:cell outer membrane"/>
    <property type="evidence" value="ECO:0007669"/>
    <property type="project" value="UniProtKB-SubCell"/>
</dbReference>
<organism evidence="7 8">
    <name type="scientific">Candidatus Prevotella avicola</name>
    <dbReference type="NCBI Taxonomy" id="2838738"/>
    <lineage>
        <taxon>Bacteria</taxon>
        <taxon>Pseudomonadati</taxon>
        <taxon>Bacteroidota</taxon>
        <taxon>Bacteroidia</taxon>
        <taxon>Bacteroidales</taxon>
        <taxon>Prevotellaceae</taxon>
        <taxon>Prevotella</taxon>
    </lineage>
</organism>